<keyword evidence="5" id="KW-0336">GPI-anchor</keyword>
<sequence length="138" mass="15041">MKLSTFLLTALLTTTATSTTSVKAAPTDNGPKFLIESLLYGIPTCVRRCVEESLPIGGCDGDKDQVIGCLCSPQAQAQMQQPVMECVRRKRGCRTEDVLAAESRAVYSCQLLGFISLRSFTTTPLTDKSHPVLNHRSF</sequence>
<protein>
    <recommendedName>
        <fullName evidence="10">CFEM domain-containing protein</fullName>
    </recommendedName>
</protein>
<evidence type="ECO:0000256" key="7">
    <source>
        <dbReference type="ARBA" id="ARBA00023157"/>
    </source>
</evidence>
<organism evidence="11 12">
    <name type="scientific">Orbilia javanica</name>
    <dbReference type="NCBI Taxonomy" id="47235"/>
    <lineage>
        <taxon>Eukaryota</taxon>
        <taxon>Fungi</taxon>
        <taxon>Dikarya</taxon>
        <taxon>Ascomycota</taxon>
        <taxon>Pezizomycotina</taxon>
        <taxon>Orbiliomycetes</taxon>
        <taxon>Orbiliales</taxon>
        <taxon>Orbiliaceae</taxon>
        <taxon>Orbilia</taxon>
    </lineage>
</organism>
<keyword evidence="5" id="KW-0325">Glycoprotein</keyword>
<name>A0AAN8MG42_9PEZI</name>
<keyword evidence="7" id="KW-1015">Disulfide bond</keyword>
<evidence type="ECO:0000256" key="1">
    <source>
        <dbReference type="ARBA" id="ARBA00004589"/>
    </source>
</evidence>
<dbReference type="SMART" id="SM00747">
    <property type="entry name" value="CFEM"/>
    <property type="match status" value="1"/>
</dbReference>
<dbReference type="EMBL" id="JAVHNR010000010">
    <property type="protein sequence ID" value="KAK6332015.1"/>
    <property type="molecule type" value="Genomic_DNA"/>
</dbReference>
<evidence type="ECO:0000313" key="12">
    <source>
        <dbReference type="Proteomes" id="UP001313282"/>
    </source>
</evidence>
<dbReference type="GO" id="GO:0005576">
    <property type="term" value="C:extracellular region"/>
    <property type="evidence" value="ECO:0007669"/>
    <property type="project" value="UniProtKB-SubCell"/>
</dbReference>
<evidence type="ECO:0000256" key="9">
    <source>
        <dbReference type="SAM" id="SignalP"/>
    </source>
</evidence>
<evidence type="ECO:0000256" key="2">
    <source>
        <dbReference type="ARBA" id="ARBA00004613"/>
    </source>
</evidence>
<keyword evidence="4" id="KW-0964">Secreted</keyword>
<dbReference type="AlphaFoldDB" id="A0AAN8MG42"/>
<dbReference type="GO" id="GO:0098552">
    <property type="term" value="C:side of membrane"/>
    <property type="evidence" value="ECO:0007669"/>
    <property type="project" value="UniProtKB-KW"/>
</dbReference>
<feature type="chain" id="PRO_5043040475" description="CFEM domain-containing protein" evidence="9">
    <location>
        <begin position="25"/>
        <end position="138"/>
    </location>
</feature>
<evidence type="ECO:0000256" key="8">
    <source>
        <dbReference type="ARBA" id="ARBA00023288"/>
    </source>
</evidence>
<evidence type="ECO:0000256" key="6">
    <source>
        <dbReference type="ARBA" id="ARBA00022729"/>
    </source>
</evidence>
<keyword evidence="8" id="KW-0449">Lipoprotein</keyword>
<comment type="caution">
    <text evidence="11">The sequence shown here is derived from an EMBL/GenBank/DDBJ whole genome shotgun (WGS) entry which is preliminary data.</text>
</comment>
<gene>
    <name evidence="11" type="ORF">TWF718_002553</name>
</gene>
<comment type="subcellular location">
    <subcellularLocation>
        <location evidence="1">Membrane</location>
        <topology evidence="1">Lipid-anchor</topology>
        <topology evidence="1">GPI-anchor</topology>
    </subcellularLocation>
    <subcellularLocation>
        <location evidence="2">Secreted</location>
    </subcellularLocation>
</comment>
<evidence type="ECO:0000256" key="4">
    <source>
        <dbReference type="ARBA" id="ARBA00022525"/>
    </source>
</evidence>
<dbReference type="Pfam" id="PF05730">
    <property type="entry name" value="CFEM"/>
    <property type="match status" value="1"/>
</dbReference>
<proteinExistence type="inferred from homology"/>
<feature type="signal peptide" evidence="9">
    <location>
        <begin position="1"/>
        <end position="24"/>
    </location>
</feature>
<evidence type="ECO:0000256" key="3">
    <source>
        <dbReference type="ARBA" id="ARBA00010031"/>
    </source>
</evidence>
<feature type="domain" description="CFEM" evidence="10">
    <location>
        <begin position="38"/>
        <end position="110"/>
    </location>
</feature>
<comment type="similarity">
    <text evidence="3">Belongs to the RBT5 family.</text>
</comment>
<evidence type="ECO:0000259" key="10">
    <source>
        <dbReference type="SMART" id="SM00747"/>
    </source>
</evidence>
<dbReference type="InterPro" id="IPR008427">
    <property type="entry name" value="Extracellular_membr_CFEM_dom"/>
</dbReference>
<dbReference type="Proteomes" id="UP001313282">
    <property type="component" value="Unassembled WGS sequence"/>
</dbReference>
<keyword evidence="6 9" id="KW-0732">Signal</keyword>
<reference evidence="11 12" key="1">
    <citation type="submission" date="2019-10" db="EMBL/GenBank/DDBJ databases">
        <authorList>
            <person name="Palmer J.M."/>
        </authorList>
    </citation>
    <scope>NUCLEOTIDE SEQUENCE [LARGE SCALE GENOMIC DNA]</scope>
    <source>
        <strain evidence="11 12">TWF718</strain>
    </source>
</reference>
<accession>A0AAN8MG42</accession>
<evidence type="ECO:0000313" key="11">
    <source>
        <dbReference type="EMBL" id="KAK6332015.1"/>
    </source>
</evidence>
<keyword evidence="12" id="KW-1185">Reference proteome</keyword>
<evidence type="ECO:0000256" key="5">
    <source>
        <dbReference type="ARBA" id="ARBA00022622"/>
    </source>
</evidence>
<keyword evidence="5" id="KW-0472">Membrane</keyword>